<organism evidence="2 3">
    <name type="scientific">Gulosibacter molinativorax</name>
    <dbReference type="NCBI Taxonomy" id="256821"/>
    <lineage>
        <taxon>Bacteria</taxon>
        <taxon>Bacillati</taxon>
        <taxon>Actinomycetota</taxon>
        <taxon>Actinomycetes</taxon>
        <taxon>Micrococcales</taxon>
        <taxon>Microbacteriaceae</taxon>
        <taxon>Gulosibacter</taxon>
    </lineage>
</organism>
<name>A0ABT7C7Q0_9MICO</name>
<dbReference type="Gene3D" id="3.30.9.10">
    <property type="entry name" value="D-Amino Acid Oxidase, subunit A, domain 2"/>
    <property type="match status" value="1"/>
</dbReference>
<dbReference type="EMBL" id="PXVD01000010">
    <property type="protein sequence ID" value="MDJ1371177.1"/>
    <property type="molecule type" value="Genomic_DNA"/>
</dbReference>
<dbReference type="RefSeq" id="WP_084147478.1">
    <property type="nucleotide sequence ID" value="NZ_CP028426.1"/>
</dbReference>
<sequence length="487" mass="54367">MITFDRAERDIPASRIDSALRNTARTPYWLDDPRRPGSLPSARGELRTDLAIVGGGYTGLWTALLAKERDPNRRVILLEGKQVGWAASGRNGGFCEASLTHGESNGQRHLPNELETLQELGATNIREIGETVARYNMDCDYEASGVLRIATEDYQVEWLKEDSAKKPAQVFMDREQVRKEINSPILHAGLWEKTDNVLVNPARLAWELRRVCIELGVEIFEHSPVIDLKSTPGSVELVVGGVTSASAKEVKATVTAPRVALGTNIFPSLLHRMRPYTVPVWDYALMSNPLTPEQSDALGWKSRQGLADLNNRFHYLRMTRDDNGHDRILYGGYDAIYHYGQRLKPEYYNREETYRKLAAHFYATFPILGDIGFSHAWGGAIDSCSRFFSFFTRSLGDRVVGSAGYTGLGVGATRFGANTILDLLDGLDTERTRLELVKKKPIPFPPEPAAWLGVQVTTSEMARSDRRQGKRGLWLSTMDAIGMGFDS</sequence>
<dbReference type="PANTHER" id="PTHR13847">
    <property type="entry name" value="SARCOSINE DEHYDROGENASE-RELATED"/>
    <property type="match status" value="1"/>
</dbReference>
<proteinExistence type="predicted"/>
<dbReference type="Gene3D" id="3.50.50.60">
    <property type="entry name" value="FAD/NAD(P)-binding domain"/>
    <property type="match status" value="1"/>
</dbReference>
<reference evidence="2" key="2">
    <citation type="journal article" date="2022" name="Sci. Rep.">
        <title>In silico prediction of the enzymes involved in the degradation of the herbicide molinate by Gulosibacter molinativorax ON4T.</title>
        <authorList>
            <person name="Lopes A.R."/>
            <person name="Bunin E."/>
            <person name="Viana A.T."/>
            <person name="Froufe H."/>
            <person name="Munoz-Merida A."/>
            <person name="Pinho D."/>
            <person name="Figueiredo J."/>
            <person name="Barroso C."/>
            <person name="Vaz-Moreira I."/>
            <person name="Bellanger X."/>
            <person name="Egas C."/>
            <person name="Nunes O.C."/>
        </authorList>
    </citation>
    <scope>NUCLEOTIDE SEQUENCE</scope>
    <source>
        <strain evidence="2">ON4</strain>
    </source>
</reference>
<reference evidence="2" key="1">
    <citation type="submission" date="2018-03" db="EMBL/GenBank/DDBJ databases">
        <authorList>
            <person name="Nunes O.C."/>
            <person name="Lopes A.R."/>
            <person name="Froufe H."/>
            <person name="Munoz-Merida A."/>
            <person name="Barroso C."/>
            <person name="Egas C."/>
        </authorList>
    </citation>
    <scope>NUCLEOTIDE SEQUENCE</scope>
    <source>
        <strain evidence="2">ON4</strain>
    </source>
</reference>
<gene>
    <name evidence="2" type="ORF">C7K25_07320</name>
</gene>
<accession>A0ABT7C7Q0</accession>
<dbReference type="SUPFAM" id="SSF51905">
    <property type="entry name" value="FAD/NAD(P)-binding domain"/>
    <property type="match status" value="1"/>
</dbReference>
<dbReference type="InterPro" id="IPR006076">
    <property type="entry name" value="FAD-dep_OxRdtase"/>
</dbReference>
<protein>
    <submittedName>
        <fullName evidence="2">FAD-dependent oxidoreductase</fullName>
    </submittedName>
</protein>
<evidence type="ECO:0000313" key="2">
    <source>
        <dbReference type="EMBL" id="MDJ1371177.1"/>
    </source>
</evidence>
<evidence type="ECO:0000259" key="1">
    <source>
        <dbReference type="Pfam" id="PF01266"/>
    </source>
</evidence>
<dbReference type="Pfam" id="PF01266">
    <property type="entry name" value="DAO"/>
    <property type="match status" value="1"/>
</dbReference>
<feature type="domain" description="FAD dependent oxidoreductase" evidence="1">
    <location>
        <begin position="49"/>
        <end position="413"/>
    </location>
</feature>
<dbReference type="PANTHER" id="PTHR13847:SF281">
    <property type="entry name" value="FAD DEPENDENT OXIDOREDUCTASE DOMAIN-CONTAINING PROTEIN"/>
    <property type="match status" value="1"/>
</dbReference>
<keyword evidence="3" id="KW-1185">Reference proteome</keyword>
<dbReference type="InterPro" id="IPR036188">
    <property type="entry name" value="FAD/NAD-bd_sf"/>
</dbReference>
<dbReference type="Proteomes" id="UP001170379">
    <property type="component" value="Unassembled WGS sequence"/>
</dbReference>
<evidence type="ECO:0000313" key="3">
    <source>
        <dbReference type="Proteomes" id="UP001170379"/>
    </source>
</evidence>
<comment type="caution">
    <text evidence="2">The sequence shown here is derived from an EMBL/GenBank/DDBJ whole genome shotgun (WGS) entry which is preliminary data.</text>
</comment>